<dbReference type="InterPro" id="IPR012349">
    <property type="entry name" value="Split_barrel_FMN-bd"/>
</dbReference>
<evidence type="ECO:0000313" key="2">
    <source>
        <dbReference type="EMBL" id="NCD71822.1"/>
    </source>
</evidence>
<dbReference type="InterPro" id="IPR052917">
    <property type="entry name" value="Stress-Dev_Protein"/>
</dbReference>
<dbReference type="Proteomes" id="UP000638732">
    <property type="component" value="Unassembled WGS sequence"/>
</dbReference>
<keyword evidence="3" id="KW-1185">Reference proteome</keyword>
<dbReference type="RefSeq" id="WP_166587799.1">
    <property type="nucleotide sequence ID" value="NZ_WWEO01000045.1"/>
</dbReference>
<protein>
    <submittedName>
        <fullName evidence="2">Pyridoxamine 5'-phosphate oxidase family protein</fullName>
    </submittedName>
</protein>
<accession>A0A965ZLG6</accession>
<comment type="caution">
    <text evidence="2">The sequence shown here is derived from an EMBL/GenBank/DDBJ whole genome shotgun (WGS) entry which is preliminary data.</text>
</comment>
<dbReference type="Gene3D" id="2.30.110.10">
    <property type="entry name" value="Electron Transport, Fmn-binding Protein, Chain A"/>
    <property type="match status" value="1"/>
</dbReference>
<reference evidence="2" key="2">
    <citation type="submission" date="2020-10" db="EMBL/GenBank/DDBJ databases">
        <title>Mucilaginibacter sp. nov., isolated from soil.</title>
        <authorList>
            <person name="Jeon C.O."/>
        </authorList>
    </citation>
    <scope>NUCLEOTIDE SEQUENCE</scope>
    <source>
        <strain evidence="2">R11</strain>
    </source>
</reference>
<name>A0A965ZLG6_9SPHI</name>
<organism evidence="2 3">
    <name type="scientific">Mucilaginibacter agri</name>
    <dbReference type="NCBI Taxonomy" id="2695265"/>
    <lineage>
        <taxon>Bacteria</taxon>
        <taxon>Pseudomonadati</taxon>
        <taxon>Bacteroidota</taxon>
        <taxon>Sphingobacteriia</taxon>
        <taxon>Sphingobacteriales</taxon>
        <taxon>Sphingobacteriaceae</taxon>
        <taxon>Mucilaginibacter</taxon>
    </lineage>
</organism>
<reference evidence="2" key="1">
    <citation type="submission" date="2020-01" db="EMBL/GenBank/DDBJ databases">
        <authorList>
            <person name="Seo Y.L."/>
        </authorList>
    </citation>
    <scope>NUCLEOTIDE SEQUENCE</scope>
    <source>
        <strain evidence="2">R11</strain>
    </source>
</reference>
<dbReference type="PANTHER" id="PTHR34818:SF1">
    <property type="entry name" value="PROTEIN BLI-3"/>
    <property type="match status" value="1"/>
</dbReference>
<feature type="domain" description="General stress protein FMN-binding split barrel" evidence="1">
    <location>
        <begin position="11"/>
        <end position="159"/>
    </location>
</feature>
<dbReference type="InterPro" id="IPR038725">
    <property type="entry name" value="YdaG_split_barrel_FMN-bd"/>
</dbReference>
<dbReference type="Pfam" id="PF16242">
    <property type="entry name" value="Pyrid_ox_like"/>
    <property type="match status" value="1"/>
</dbReference>
<evidence type="ECO:0000313" key="3">
    <source>
        <dbReference type="Proteomes" id="UP000638732"/>
    </source>
</evidence>
<dbReference type="SUPFAM" id="SSF50475">
    <property type="entry name" value="FMN-binding split barrel"/>
    <property type="match status" value="1"/>
</dbReference>
<gene>
    <name evidence="2" type="ORF">GSY63_20835</name>
</gene>
<dbReference type="PANTHER" id="PTHR34818">
    <property type="entry name" value="PROTEIN BLI-3"/>
    <property type="match status" value="1"/>
</dbReference>
<sequence>MEYEYELKRLENIERLRGMISKIKTGMFTTYSTTQGFHSRPMGTAQLDVDGNLWFYTNEFSTKVTEVSIDNKVSVTYADVPNNTYVSVTGDVYLSDDREKIIKLWNPELKFFFPKGIDDPQLILIKVDTDHAEYWDTSKSQIEILFKRLKAVIKGEKFDKDEHKELDL</sequence>
<dbReference type="EMBL" id="WWEO01000045">
    <property type="protein sequence ID" value="NCD71822.1"/>
    <property type="molecule type" value="Genomic_DNA"/>
</dbReference>
<dbReference type="AlphaFoldDB" id="A0A965ZLG6"/>
<evidence type="ECO:0000259" key="1">
    <source>
        <dbReference type="Pfam" id="PF16242"/>
    </source>
</evidence>
<proteinExistence type="predicted"/>